<evidence type="ECO:0000313" key="3">
    <source>
        <dbReference type="Proteomes" id="UP001165302"/>
    </source>
</evidence>
<dbReference type="PANTHER" id="PTHR48207">
    <property type="entry name" value="SUCCINATE--HYDROXYMETHYLGLUTARATE COA-TRANSFERASE"/>
    <property type="match status" value="1"/>
</dbReference>
<proteinExistence type="predicted"/>
<protein>
    <submittedName>
        <fullName evidence="2">CoA transferase</fullName>
    </submittedName>
</protein>
<sequence length="382" mass="42414">MKKPLEGLVVLEFSQFLAGPTAGLRLADMGARVIKIERPNGGDAGRQIAIKNLFVEDSSLVFHTINRNKESFAADLKDPEDLALVKKLIEKADVITHNFRPGIMEKLGLDYENVKLLNDKIIYAVVTGYGTKGPWSTKPGQDLLVQSVSGLTWLTGNKQDGPIPFGLSVVDMYCATHLTQGILAALIRRAKTNKSALVEVSLLESALDMQFEVLTSFLNDGNKNPNRSEIRGAGHAYLSAPYGIYKTTDSYIAIAMGDINKLLNVLSIDGKEYSDSATWFRDRDTILKILGENILSWNAKELELLLEENGFWSAEIKNYTDFLNSDGFLQSKMLHYVKLHSGNTLTTTRSVYQIDGKYFLSDKPAPKIGEHNAVIFNDYLND</sequence>
<evidence type="ECO:0000313" key="2">
    <source>
        <dbReference type="EMBL" id="MCA5004730.1"/>
    </source>
</evidence>
<dbReference type="InterPro" id="IPR044855">
    <property type="entry name" value="CoA-Trfase_III_dom3_sf"/>
</dbReference>
<dbReference type="RefSeq" id="WP_225552117.1">
    <property type="nucleotide sequence ID" value="NZ_JADEYP010000008.1"/>
</dbReference>
<accession>A0ABS7Z3M7</accession>
<keyword evidence="1 2" id="KW-0808">Transferase</keyword>
<dbReference type="InterPro" id="IPR050483">
    <property type="entry name" value="CoA-transferase_III_domain"/>
</dbReference>
<dbReference type="Gene3D" id="3.30.1540.10">
    <property type="entry name" value="formyl-coa transferase, domain 3"/>
    <property type="match status" value="1"/>
</dbReference>
<gene>
    <name evidence="2" type="ORF">IPZ78_06120</name>
</gene>
<organism evidence="2 3">
    <name type="scientific">Sphingobacterium bovistauri</name>
    <dbReference type="NCBI Taxonomy" id="2781959"/>
    <lineage>
        <taxon>Bacteria</taxon>
        <taxon>Pseudomonadati</taxon>
        <taxon>Bacteroidota</taxon>
        <taxon>Sphingobacteriia</taxon>
        <taxon>Sphingobacteriales</taxon>
        <taxon>Sphingobacteriaceae</taxon>
        <taxon>Sphingobacterium</taxon>
    </lineage>
</organism>
<name>A0ABS7Z3M7_9SPHI</name>
<keyword evidence="3" id="KW-1185">Reference proteome</keyword>
<dbReference type="PANTHER" id="PTHR48207:SF4">
    <property type="entry name" value="BLL6097 PROTEIN"/>
    <property type="match status" value="1"/>
</dbReference>
<evidence type="ECO:0000256" key="1">
    <source>
        <dbReference type="ARBA" id="ARBA00022679"/>
    </source>
</evidence>
<dbReference type="SUPFAM" id="SSF89796">
    <property type="entry name" value="CoA-transferase family III (CaiB/BaiF)"/>
    <property type="match status" value="1"/>
</dbReference>
<dbReference type="EMBL" id="JADEYP010000008">
    <property type="protein sequence ID" value="MCA5004730.1"/>
    <property type="molecule type" value="Genomic_DNA"/>
</dbReference>
<comment type="caution">
    <text evidence="2">The sequence shown here is derived from an EMBL/GenBank/DDBJ whole genome shotgun (WGS) entry which is preliminary data.</text>
</comment>
<dbReference type="InterPro" id="IPR003673">
    <property type="entry name" value="CoA-Trfase_fam_III"/>
</dbReference>
<dbReference type="Proteomes" id="UP001165302">
    <property type="component" value="Unassembled WGS sequence"/>
</dbReference>
<reference evidence="2" key="1">
    <citation type="submission" date="2020-10" db="EMBL/GenBank/DDBJ databases">
        <authorList>
            <person name="Lu T."/>
            <person name="Wang Q."/>
            <person name="Han X."/>
        </authorList>
    </citation>
    <scope>NUCLEOTIDE SEQUENCE</scope>
    <source>
        <strain evidence="2">WQ 366</strain>
    </source>
</reference>
<dbReference type="GO" id="GO:0016740">
    <property type="term" value="F:transferase activity"/>
    <property type="evidence" value="ECO:0007669"/>
    <property type="project" value="UniProtKB-KW"/>
</dbReference>
<dbReference type="InterPro" id="IPR023606">
    <property type="entry name" value="CoA-Trfase_III_dom_1_sf"/>
</dbReference>
<dbReference type="Pfam" id="PF02515">
    <property type="entry name" value="CoA_transf_3"/>
    <property type="match status" value="1"/>
</dbReference>
<dbReference type="Gene3D" id="3.40.50.10540">
    <property type="entry name" value="Crotonobetainyl-coa:carnitine coa-transferase, domain 1"/>
    <property type="match status" value="1"/>
</dbReference>